<protein>
    <recommendedName>
        <fullName evidence="2 11">Alkaline phosphatase</fullName>
        <ecNumber evidence="2 11">3.1.3.1</ecNumber>
    </recommendedName>
</protein>
<feature type="binding site" evidence="9">
    <location>
        <position position="292"/>
    </location>
    <ligand>
        <name>Zn(2+)</name>
        <dbReference type="ChEBI" id="CHEBI:29105"/>
        <label>2</label>
    </ligand>
</feature>
<name>A0A4P9XFW4_9FUNG</name>
<keyword evidence="3" id="KW-0597">Phosphoprotein</keyword>
<dbReference type="GO" id="GO:0000329">
    <property type="term" value="C:fungal-type vacuole membrane"/>
    <property type="evidence" value="ECO:0007669"/>
    <property type="project" value="TreeGrafter"/>
</dbReference>
<dbReference type="Pfam" id="PF00245">
    <property type="entry name" value="Alk_phosphatase"/>
    <property type="match status" value="1"/>
</dbReference>
<feature type="binding site" evidence="9">
    <location>
        <position position="254"/>
    </location>
    <ligand>
        <name>Zn(2+)</name>
        <dbReference type="ChEBI" id="CHEBI:29105"/>
        <label>2</label>
    </ligand>
</feature>
<evidence type="ECO:0000256" key="6">
    <source>
        <dbReference type="ARBA" id="ARBA00022833"/>
    </source>
</evidence>
<dbReference type="GO" id="GO:0004035">
    <property type="term" value="F:alkaline phosphatase activity"/>
    <property type="evidence" value="ECO:0007669"/>
    <property type="project" value="UniProtKB-EC"/>
</dbReference>
<evidence type="ECO:0000313" key="12">
    <source>
        <dbReference type="EMBL" id="RKP04448.1"/>
    </source>
</evidence>
<feature type="binding site" evidence="9">
    <location>
        <position position="250"/>
    </location>
    <ligand>
        <name>Zn(2+)</name>
        <dbReference type="ChEBI" id="CHEBI:29105"/>
        <label>2</label>
    </ligand>
</feature>
<keyword evidence="13" id="KW-1185">Reference proteome</keyword>
<comment type="cofactor">
    <cofactor evidence="9">
        <name>Mg(2+)</name>
        <dbReference type="ChEBI" id="CHEBI:18420"/>
    </cofactor>
    <text evidence="9">Binds 1 Mg(2+) ion.</text>
</comment>
<feature type="binding site" evidence="9">
    <location>
        <position position="5"/>
    </location>
    <ligand>
        <name>Mg(2+)</name>
        <dbReference type="ChEBI" id="CHEBI:18420"/>
    </ligand>
</feature>
<feature type="binding site" evidence="9">
    <location>
        <position position="5"/>
    </location>
    <ligand>
        <name>Zn(2+)</name>
        <dbReference type="ChEBI" id="CHEBI:29105"/>
        <label>2</label>
    </ligand>
</feature>
<dbReference type="EMBL" id="KZ993723">
    <property type="protein sequence ID" value="RKP04448.1"/>
    <property type="molecule type" value="Genomic_DNA"/>
</dbReference>
<dbReference type="PANTHER" id="PTHR11596">
    <property type="entry name" value="ALKALINE PHOSPHATASE"/>
    <property type="match status" value="1"/>
</dbReference>
<sequence>MMVSDGFGPASETFARSYHQYVHGLPYNYTTPLDAIHVGASRTRSSSSLVTDSAAGATAFSCALKSYNAAIGVDPDGHPCGTVLEAAKARKMYTGLVATSRITHATPAAFSAHVPHRDQESAIAVQQIGDYPLGRTVDLMFGGGACFFKPKSSQNSCRTDERDVLADARRLGWSLVQSRSEFDTLPADDATKLPVLGLFARSHMSYTIDREPTKEPSLREMAEKALSLLQTAADRDDQGFFLMIEGSRIDMAAHSNDPAAHVHDIEAYHETIAAVRSFVDAHPDTVMVSVSDHETGGFTLGRQNGPEYPEYIWHPSVIHRVQNSTEKLAATIATYDQTKREAFVRDLVIKKWLGIQDAGRSDAAYIANPKRTLNEISDRLADLVSTRAMVGWTTHGHSGVDVNLYAHGAEAEQLRGNHENTDIGDFIARFLGLDLNSITQTLTKNSTFMPAKPSKDDHQASTMADVMDFKHM</sequence>
<dbReference type="InterPro" id="IPR001952">
    <property type="entry name" value="Alkaline_phosphatase"/>
</dbReference>
<dbReference type="CDD" id="cd16012">
    <property type="entry name" value="ALP"/>
    <property type="match status" value="1"/>
</dbReference>
<comment type="catalytic activity">
    <reaction evidence="11">
        <text>a phosphate monoester + H2O = an alcohol + phosphate</text>
        <dbReference type="Rhea" id="RHEA:15017"/>
        <dbReference type="ChEBI" id="CHEBI:15377"/>
        <dbReference type="ChEBI" id="CHEBI:30879"/>
        <dbReference type="ChEBI" id="CHEBI:43474"/>
        <dbReference type="ChEBI" id="CHEBI:67140"/>
        <dbReference type="EC" id="3.1.3.1"/>
    </reaction>
</comment>
<feature type="binding site" evidence="9">
    <location>
        <position position="106"/>
    </location>
    <ligand>
        <name>Mg(2+)</name>
        <dbReference type="ChEBI" id="CHEBI:18420"/>
    </ligand>
</feature>
<feature type="binding site" evidence="9">
    <location>
        <position position="397"/>
    </location>
    <ligand>
        <name>Zn(2+)</name>
        <dbReference type="ChEBI" id="CHEBI:29105"/>
        <label>2</label>
    </ligand>
</feature>
<dbReference type="PRINTS" id="PR00113">
    <property type="entry name" value="ALKPHPHTASE"/>
</dbReference>
<dbReference type="SUPFAM" id="SSF53649">
    <property type="entry name" value="Alkaline phosphatase-like"/>
    <property type="match status" value="1"/>
</dbReference>
<feature type="binding site" evidence="9">
    <location>
        <position position="104"/>
    </location>
    <ligand>
        <name>Mg(2+)</name>
        <dbReference type="ChEBI" id="CHEBI:18420"/>
    </ligand>
</feature>
<dbReference type="SMART" id="SM00098">
    <property type="entry name" value="alkPPc"/>
    <property type="match status" value="1"/>
</dbReference>
<organism evidence="12 13">
    <name type="scientific">Thamnocephalis sphaerospora</name>
    <dbReference type="NCBI Taxonomy" id="78915"/>
    <lineage>
        <taxon>Eukaryota</taxon>
        <taxon>Fungi</taxon>
        <taxon>Fungi incertae sedis</taxon>
        <taxon>Zoopagomycota</taxon>
        <taxon>Zoopagomycotina</taxon>
        <taxon>Zoopagomycetes</taxon>
        <taxon>Zoopagales</taxon>
        <taxon>Sigmoideomycetaceae</taxon>
        <taxon>Thamnocephalis</taxon>
    </lineage>
</organism>
<evidence type="ECO:0000256" key="9">
    <source>
        <dbReference type="PIRSR" id="PIRSR601952-2"/>
    </source>
</evidence>
<evidence type="ECO:0000256" key="5">
    <source>
        <dbReference type="ARBA" id="ARBA00022801"/>
    </source>
</evidence>
<feature type="binding site" evidence="9">
    <location>
        <position position="293"/>
    </location>
    <ligand>
        <name>Zn(2+)</name>
        <dbReference type="ChEBI" id="CHEBI:29105"/>
        <label>2</label>
    </ligand>
</feature>
<dbReference type="InterPro" id="IPR018299">
    <property type="entry name" value="Alkaline_phosphatase_AS"/>
</dbReference>
<keyword evidence="6 9" id="KW-0862">Zinc</keyword>
<dbReference type="PANTHER" id="PTHR11596:SF5">
    <property type="entry name" value="ALKALINE PHOSPHATASE"/>
    <property type="match status" value="1"/>
</dbReference>
<dbReference type="OrthoDB" id="7392499at2759"/>
<evidence type="ECO:0000256" key="4">
    <source>
        <dbReference type="ARBA" id="ARBA00022723"/>
    </source>
</evidence>
<accession>A0A4P9XFW4</accession>
<keyword evidence="7 9" id="KW-0460">Magnesium</keyword>
<reference evidence="13" key="1">
    <citation type="journal article" date="2018" name="Nat. Microbiol.">
        <title>Leveraging single-cell genomics to expand the fungal tree of life.</title>
        <authorList>
            <person name="Ahrendt S.R."/>
            <person name="Quandt C.A."/>
            <person name="Ciobanu D."/>
            <person name="Clum A."/>
            <person name="Salamov A."/>
            <person name="Andreopoulos B."/>
            <person name="Cheng J.F."/>
            <person name="Woyke T."/>
            <person name="Pelin A."/>
            <person name="Henrissat B."/>
            <person name="Reynolds N.K."/>
            <person name="Benny G.L."/>
            <person name="Smith M.E."/>
            <person name="James T.Y."/>
            <person name="Grigoriev I.V."/>
        </authorList>
    </citation>
    <scope>NUCLEOTIDE SEQUENCE [LARGE SCALE GENOMIC DNA]</scope>
    <source>
        <strain evidence="13">RSA 1356</strain>
    </source>
</reference>
<keyword evidence="4 9" id="KW-0479">Metal-binding</keyword>
<dbReference type="STRING" id="78915.A0A4P9XFW4"/>
<comment type="similarity">
    <text evidence="1 10">Belongs to the alkaline phosphatase family.</text>
</comment>
<evidence type="ECO:0000256" key="2">
    <source>
        <dbReference type="ARBA" id="ARBA00012647"/>
    </source>
</evidence>
<dbReference type="InterPro" id="IPR017850">
    <property type="entry name" value="Alkaline_phosphatase_core_sf"/>
</dbReference>
<dbReference type="Proteomes" id="UP000271241">
    <property type="component" value="Unassembled WGS sequence"/>
</dbReference>
<feature type="active site" description="Phosphoserine intermediate" evidence="8">
    <location>
        <position position="53"/>
    </location>
</feature>
<dbReference type="Gene3D" id="3.40.720.10">
    <property type="entry name" value="Alkaline Phosphatase, subunit A"/>
    <property type="match status" value="1"/>
</dbReference>
<evidence type="ECO:0000256" key="10">
    <source>
        <dbReference type="RuleBase" id="RU003946"/>
    </source>
</evidence>
<dbReference type="PROSITE" id="PS00123">
    <property type="entry name" value="ALKALINE_PHOSPHATASE"/>
    <property type="match status" value="1"/>
</dbReference>
<evidence type="ECO:0000256" key="8">
    <source>
        <dbReference type="PIRSR" id="PIRSR601952-1"/>
    </source>
</evidence>
<dbReference type="AlphaFoldDB" id="A0A4P9XFW4"/>
<evidence type="ECO:0000256" key="3">
    <source>
        <dbReference type="ARBA" id="ARBA00022553"/>
    </source>
</evidence>
<proteinExistence type="inferred from homology"/>
<evidence type="ECO:0000256" key="7">
    <source>
        <dbReference type="ARBA" id="ARBA00022842"/>
    </source>
</evidence>
<gene>
    <name evidence="12" type="ORF">THASP1DRAFT_33783</name>
</gene>
<comment type="cofactor">
    <cofactor evidence="9">
        <name>Zn(2+)</name>
        <dbReference type="ChEBI" id="CHEBI:29105"/>
    </cofactor>
    <text evidence="9">Binds 2 Zn(2+) ions.</text>
</comment>
<evidence type="ECO:0000313" key="13">
    <source>
        <dbReference type="Proteomes" id="UP000271241"/>
    </source>
</evidence>
<dbReference type="Gene3D" id="1.10.60.40">
    <property type="match status" value="1"/>
</dbReference>
<evidence type="ECO:0000256" key="11">
    <source>
        <dbReference type="RuleBase" id="RU003947"/>
    </source>
</evidence>
<keyword evidence="5 11" id="KW-0378">Hydrolase</keyword>
<dbReference type="GO" id="GO:0046872">
    <property type="term" value="F:metal ion binding"/>
    <property type="evidence" value="ECO:0007669"/>
    <property type="project" value="UniProtKB-KW"/>
</dbReference>
<evidence type="ECO:0000256" key="1">
    <source>
        <dbReference type="ARBA" id="ARBA00005984"/>
    </source>
</evidence>
<dbReference type="EC" id="3.1.3.1" evidence="2 11"/>
<feature type="binding site" evidence="9">
    <location>
        <position position="245"/>
    </location>
    <ligand>
        <name>Mg(2+)</name>
        <dbReference type="ChEBI" id="CHEBI:18420"/>
    </ligand>
</feature>